<keyword evidence="2" id="KW-1185">Reference proteome</keyword>
<protein>
    <submittedName>
        <fullName evidence="1">Uncharacterized protein</fullName>
    </submittedName>
</protein>
<accession>A0ABZ2Q598</accession>
<evidence type="ECO:0000313" key="1">
    <source>
        <dbReference type="EMBL" id="WXK48470.1"/>
    </source>
</evidence>
<dbReference type="RefSeq" id="WP_338839286.1">
    <property type="nucleotide sequence ID" value="NZ_CP147988.1"/>
</dbReference>
<evidence type="ECO:0000313" key="2">
    <source>
        <dbReference type="Proteomes" id="UP001447857"/>
    </source>
</evidence>
<dbReference type="EMBL" id="CP147988">
    <property type="protein sequence ID" value="WXK48470.1"/>
    <property type="molecule type" value="Genomic_DNA"/>
</dbReference>
<name>A0ABZ2Q598_9FLAO</name>
<dbReference type="Proteomes" id="UP001447857">
    <property type="component" value="Chromosome"/>
</dbReference>
<reference evidence="1 2" key="1">
    <citation type="submission" date="2024-02" db="EMBL/GenBank/DDBJ databases">
        <title>complete genome of Flavobacterium ginsenosidimutans Str. YTB16.</title>
        <authorList>
            <person name="Wang Q."/>
        </authorList>
    </citation>
    <scope>NUCLEOTIDE SEQUENCE [LARGE SCALE GENOMIC DNA]</scope>
    <source>
        <strain evidence="1 2">YTB16</strain>
    </source>
</reference>
<sequence length="392" mass="46097">MSYATQHHIGNYQHTRTETATAIAPTVGRVRQVATKTKGCKPGAERQTEIRSNSNATNGILKCTFLPKLKTAQCVQACKETAKTEREFYQSLSTLAEHYSIEPMQTKDFGFPYNIALGMWDMETKAKRTNANWDNYKLVQDSKKTFFTSEERYDTGTTLYYIPIVPLFRMLHNKERKHTAQLLVAVCSYLYHIADIPYYRQEDSYLYWMYEMHKDWVEQDEETDETETYKRDFVEAEYVGDRIEQKLFNRNNLTFFEQRLSCFKSRDTFDRECHKVACNAFALYTEYPTASIFRNAPMSEQDPYNDDDYDNETIGMEKYISFIADTRGWLYESLSDSINNEFNEYGKMDEPTICKAFDGSKITQGNLDFENRLFELLDDLSYLLYNYKTTEK</sequence>
<gene>
    <name evidence="1" type="ORF">V6624_15680</name>
</gene>
<organism evidence="1 2">
    <name type="scientific">Flavobacterium ginsenosidimutans</name>
    <dbReference type="NCBI Taxonomy" id="687844"/>
    <lineage>
        <taxon>Bacteria</taxon>
        <taxon>Pseudomonadati</taxon>
        <taxon>Bacteroidota</taxon>
        <taxon>Flavobacteriia</taxon>
        <taxon>Flavobacteriales</taxon>
        <taxon>Flavobacteriaceae</taxon>
        <taxon>Flavobacterium</taxon>
    </lineage>
</organism>
<proteinExistence type="predicted"/>